<organism evidence="11 12">
    <name type="scientific">Methylocystis rosea</name>
    <dbReference type="NCBI Taxonomy" id="173366"/>
    <lineage>
        <taxon>Bacteria</taxon>
        <taxon>Pseudomonadati</taxon>
        <taxon>Pseudomonadota</taxon>
        <taxon>Alphaproteobacteria</taxon>
        <taxon>Hyphomicrobiales</taxon>
        <taxon>Methylocystaceae</taxon>
        <taxon>Methylocystis</taxon>
    </lineage>
</organism>
<evidence type="ECO:0000256" key="2">
    <source>
        <dbReference type="ARBA" id="ARBA00015195"/>
    </source>
</evidence>
<dbReference type="AlphaFoldDB" id="A0A3G8M977"/>
<dbReference type="InterPro" id="IPR036192">
    <property type="entry name" value="Cell_div_ZapA-like_sf"/>
</dbReference>
<dbReference type="InterPro" id="IPR007838">
    <property type="entry name" value="Cell_div_ZapA-like"/>
</dbReference>
<evidence type="ECO:0000313" key="12">
    <source>
        <dbReference type="Proteomes" id="UP000273982"/>
    </source>
</evidence>
<keyword evidence="6" id="KW-0131">Cell cycle</keyword>
<evidence type="ECO:0000256" key="7">
    <source>
        <dbReference type="ARBA" id="ARBA00024910"/>
    </source>
</evidence>
<feature type="coiled-coil region" evidence="10">
    <location>
        <begin position="63"/>
        <end position="90"/>
    </location>
</feature>
<dbReference type="GO" id="GO:0030428">
    <property type="term" value="C:cell septum"/>
    <property type="evidence" value="ECO:0007669"/>
    <property type="project" value="TreeGrafter"/>
</dbReference>
<evidence type="ECO:0000256" key="1">
    <source>
        <dbReference type="ARBA" id="ARBA00004496"/>
    </source>
</evidence>
<dbReference type="SUPFAM" id="SSF102829">
    <property type="entry name" value="Cell division protein ZapA-like"/>
    <property type="match status" value="1"/>
</dbReference>
<dbReference type="GO" id="GO:0000917">
    <property type="term" value="P:division septum assembly"/>
    <property type="evidence" value="ECO:0007669"/>
    <property type="project" value="UniProtKB-KW"/>
</dbReference>
<evidence type="ECO:0000256" key="3">
    <source>
        <dbReference type="ARBA" id="ARBA00022490"/>
    </source>
</evidence>
<dbReference type="Proteomes" id="UP000273982">
    <property type="component" value="Chromosome"/>
</dbReference>
<evidence type="ECO:0000313" key="11">
    <source>
        <dbReference type="EMBL" id="AZG77762.1"/>
    </source>
</evidence>
<dbReference type="GO" id="GO:0043093">
    <property type="term" value="P:FtsZ-dependent cytokinesis"/>
    <property type="evidence" value="ECO:0007669"/>
    <property type="project" value="TreeGrafter"/>
</dbReference>
<dbReference type="GO" id="GO:0032153">
    <property type="term" value="C:cell division site"/>
    <property type="evidence" value="ECO:0007669"/>
    <property type="project" value="TreeGrafter"/>
</dbReference>
<gene>
    <name evidence="11" type="ORF">EHO51_14065</name>
</gene>
<dbReference type="EMBL" id="CP034086">
    <property type="protein sequence ID" value="AZG77762.1"/>
    <property type="molecule type" value="Genomic_DNA"/>
</dbReference>
<dbReference type="KEGG" id="mros:EHO51_14065"/>
<proteinExistence type="predicted"/>
<evidence type="ECO:0000256" key="4">
    <source>
        <dbReference type="ARBA" id="ARBA00022618"/>
    </source>
</evidence>
<comment type="subunit">
    <text evidence="8">Homodimer. Interacts with FtsZ.</text>
</comment>
<comment type="subcellular location">
    <subcellularLocation>
        <location evidence="1">Cytoplasm</location>
    </subcellularLocation>
</comment>
<dbReference type="PANTHER" id="PTHR34981">
    <property type="entry name" value="CELL DIVISION PROTEIN ZAPA"/>
    <property type="match status" value="1"/>
</dbReference>
<dbReference type="GO" id="GO:0000921">
    <property type="term" value="P:septin ring assembly"/>
    <property type="evidence" value="ECO:0007669"/>
    <property type="project" value="TreeGrafter"/>
</dbReference>
<evidence type="ECO:0000256" key="8">
    <source>
        <dbReference type="ARBA" id="ARBA00026068"/>
    </source>
</evidence>
<dbReference type="Gene3D" id="3.30.160.880">
    <property type="entry name" value="Cell division protein ZapA protomer, N-terminal domain"/>
    <property type="match status" value="1"/>
</dbReference>
<evidence type="ECO:0000256" key="9">
    <source>
        <dbReference type="ARBA" id="ARBA00033158"/>
    </source>
</evidence>
<protein>
    <recommendedName>
        <fullName evidence="2">Cell division protein ZapA</fullName>
    </recommendedName>
    <alternativeName>
        <fullName evidence="9">Z ring-associated protein ZapA</fullName>
    </alternativeName>
</protein>
<evidence type="ECO:0000256" key="10">
    <source>
        <dbReference type="SAM" id="Coils"/>
    </source>
</evidence>
<keyword evidence="10" id="KW-0175">Coiled coil</keyword>
<name>A0A3G8M977_9HYPH</name>
<keyword evidence="4 11" id="KW-0132">Cell division</keyword>
<dbReference type="PANTHER" id="PTHR34981:SF1">
    <property type="entry name" value="CELL DIVISION PROTEIN ZAPA"/>
    <property type="match status" value="1"/>
</dbReference>
<reference evidence="11 12" key="1">
    <citation type="submission" date="2018-11" db="EMBL/GenBank/DDBJ databases">
        <title>Genome squencing of methanotrophic bacteria isolated from alkaline groundwater in Korea.</title>
        <authorList>
            <person name="Nguyen L.N."/>
        </authorList>
    </citation>
    <scope>NUCLEOTIDE SEQUENCE [LARGE SCALE GENOMIC DNA]</scope>
    <source>
        <strain evidence="11 12">GW6</strain>
    </source>
</reference>
<sequence length="131" mass="13978">MAAVVVAIAGRTYRMSCEEGEEQRIEELARYVESKIQSMRESFGEIGEQRIIVMAALAIADEATDARAKAQATETEFAALRAELDAARKANDAASALAAKALGDATRRILKLNGELSPPAASPDDGLELAR</sequence>
<keyword evidence="5" id="KW-0717">Septation</keyword>
<dbReference type="Pfam" id="PF05164">
    <property type="entry name" value="ZapA"/>
    <property type="match status" value="1"/>
</dbReference>
<evidence type="ECO:0000256" key="5">
    <source>
        <dbReference type="ARBA" id="ARBA00023210"/>
    </source>
</evidence>
<evidence type="ECO:0000256" key="6">
    <source>
        <dbReference type="ARBA" id="ARBA00023306"/>
    </source>
</evidence>
<dbReference type="GO" id="GO:0005829">
    <property type="term" value="C:cytosol"/>
    <property type="evidence" value="ECO:0007669"/>
    <property type="project" value="TreeGrafter"/>
</dbReference>
<accession>A0A3G8M977</accession>
<dbReference type="InterPro" id="IPR042233">
    <property type="entry name" value="Cell_div_ZapA_N"/>
</dbReference>
<dbReference type="RefSeq" id="WP_124739410.1">
    <property type="nucleotide sequence ID" value="NZ_CP034086.1"/>
</dbReference>
<keyword evidence="3" id="KW-0963">Cytoplasm</keyword>
<comment type="function">
    <text evidence="7">Activator of cell division through the inhibition of FtsZ GTPase activity, therefore promoting FtsZ assembly into bundles of protofilaments necessary for the formation of the division Z ring. It is recruited early at mid-cell but it is not essential for cell division.</text>
</comment>